<proteinExistence type="predicted"/>
<dbReference type="Pfam" id="PF00482">
    <property type="entry name" value="T2SSF"/>
    <property type="match status" value="1"/>
</dbReference>
<keyword evidence="5" id="KW-0472">Membrane</keyword>
<name>A0A502E1K8_9MYCO</name>
<dbReference type="EMBL" id="RCZG01000013">
    <property type="protein sequence ID" value="TPG31214.1"/>
    <property type="molecule type" value="Genomic_DNA"/>
</dbReference>
<keyword evidence="2" id="KW-1003">Cell membrane</keyword>
<evidence type="ECO:0000313" key="8">
    <source>
        <dbReference type="Proteomes" id="UP000320095"/>
    </source>
</evidence>
<dbReference type="Proteomes" id="UP000320095">
    <property type="component" value="Unassembled WGS sequence"/>
</dbReference>
<accession>A0A502E1K8</accession>
<organism evidence="7 8">
    <name type="scientific">Mycolicibacterium hodleri</name>
    <dbReference type="NCBI Taxonomy" id="49897"/>
    <lineage>
        <taxon>Bacteria</taxon>
        <taxon>Bacillati</taxon>
        <taxon>Actinomycetota</taxon>
        <taxon>Actinomycetes</taxon>
        <taxon>Mycobacteriales</taxon>
        <taxon>Mycobacteriaceae</taxon>
        <taxon>Mycolicibacterium</taxon>
    </lineage>
</organism>
<dbReference type="PANTHER" id="PTHR35007">
    <property type="entry name" value="INTEGRAL MEMBRANE PROTEIN-RELATED"/>
    <property type="match status" value="1"/>
</dbReference>
<dbReference type="OrthoDB" id="3267562at2"/>
<comment type="caution">
    <text evidence="7">The sequence shown here is derived from an EMBL/GenBank/DDBJ whole genome shotgun (WGS) entry which is preliminary data.</text>
</comment>
<evidence type="ECO:0000256" key="3">
    <source>
        <dbReference type="ARBA" id="ARBA00022692"/>
    </source>
</evidence>
<keyword evidence="3" id="KW-0812">Transmembrane</keyword>
<comment type="subcellular location">
    <subcellularLocation>
        <location evidence="1">Cell membrane</location>
        <topology evidence="1">Multi-pass membrane protein</topology>
    </subcellularLocation>
</comment>
<sequence>MSFAAVLLAIAILLSGGRPRTMACDRPGVVSPVRVLARADDPMAVASSLDVFAACLSSGMPVAGAARATAPFAPKAVADVLGRAADLLALGADPALAWPSPGVTGGDHVEALCRLARRSASSGTALAQAVSELADQSRLDVADSARAAAERASVLIAGPLGVCYLPAFVCLGIVPVVVGLAGDVWQSGAW</sequence>
<feature type="domain" description="Type II secretion system protein GspF" evidence="6">
    <location>
        <begin position="49"/>
        <end position="170"/>
    </location>
</feature>
<gene>
    <name evidence="7" type="ORF">EAH80_24770</name>
</gene>
<evidence type="ECO:0000256" key="4">
    <source>
        <dbReference type="ARBA" id="ARBA00022989"/>
    </source>
</evidence>
<reference evidence="7 8" key="1">
    <citation type="journal article" date="2019" name="Environ. Microbiol.">
        <title>Species interactions and distinct microbial communities in high Arctic permafrost affected cryosols are associated with the CH4 and CO2 gas fluxes.</title>
        <authorList>
            <person name="Altshuler I."/>
            <person name="Hamel J."/>
            <person name="Turney S."/>
            <person name="Magnuson E."/>
            <person name="Levesque R."/>
            <person name="Greer C."/>
            <person name="Whyte L.G."/>
        </authorList>
    </citation>
    <scope>NUCLEOTIDE SEQUENCE [LARGE SCALE GENOMIC DNA]</scope>
    <source>
        <strain evidence="7 8">S5.20</strain>
    </source>
</reference>
<dbReference type="PANTHER" id="PTHR35007:SF3">
    <property type="entry name" value="POSSIBLE CONSERVED ALANINE RICH MEMBRANE PROTEIN"/>
    <property type="match status" value="1"/>
</dbReference>
<evidence type="ECO:0000313" key="7">
    <source>
        <dbReference type="EMBL" id="TPG31214.1"/>
    </source>
</evidence>
<evidence type="ECO:0000259" key="6">
    <source>
        <dbReference type="Pfam" id="PF00482"/>
    </source>
</evidence>
<keyword evidence="8" id="KW-1185">Reference proteome</keyword>
<dbReference type="AlphaFoldDB" id="A0A502E1K8"/>
<evidence type="ECO:0000256" key="5">
    <source>
        <dbReference type="ARBA" id="ARBA00023136"/>
    </source>
</evidence>
<evidence type="ECO:0000256" key="1">
    <source>
        <dbReference type="ARBA" id="ARBA00004651"/>
    </source>
</evidence>
<dbReference type="GO" id="GO:0005886">
    <property type="term" value="C:plasma membrane"/>
    <property type="evidence" value="ECO:0007669"/>
    <property type="project" value="UniProtKB-SubCell"/>
</dbReference>
<evidence type="ECO:0000256" key="2">
    <source>
        <dbReference type="ARBA" id="ARBA00022475"/>
    </source>
</evidence>
<keyword evidence="4" id="KW-1133">Transmembrane helix</keyword>
<dbReference type="InterPro" id="IPR018076">
    <property type="entry name" value="T2SS_GspF_dom"/>
</dbReference>
<protein>
    <submittedName>
        <fullName evidence="7">Type II secretion system F family protein</fullName>
    </submittedName>
</protein>
<dbReference type="RefSeq" id="WP_140697100.1">
    <property type="nucleotide sequence ID" value="NZ_RCZG01000013.1"/>
</dbReference>